<protein>
    <recommendedName>
        <fullName evidence="5">50S ribosomal protein L7/L12 domain protein</fullName>
    </recommendedName>
</protein>
<evidence type="ECO:0000313" key="3">
    <source>
        <dbReference type="EMBL" id="WEK41031.1"/>
    </source>
</evidence>
<dbReference type="PROSITE" id="PS51257">
    <property type="entry name" value="PROKAR_LIPOPROTEIN"/>
    <property type="match status" value="1"/>
</dbReference>
<sequence>MTIRTKALTAAAAVLMLGAAACTQAEQDKAEVHAETAADKTASAASQAGEVIEGGAMKAAQAVESGAGKVADKLETEQAQAAAEGKPGAIDPATDTRVPAKH</sequence>
<gene>
    <name evidence="3" type="ORF">P0Y50_05335</name>
</gene>
<dbReference type="EMBL" id="CP119326">
    <property type="protein sequence ID" value="WEK41031.1"/>
    <property type="molecule type" value="Genomic_DNA"/>
</dbReference>
<name>A0AAJ6BMT6_9CAUL</name>
<evidence type="ECO:0000313" key="4">
    <source>
        <dbReference type="Proteomes" id="UP001213664"/>
    </source>
</evidence>
<proteinExistence type="predicted"/>
<feature type="signal peptide" evidence="2">
    <location>
        <begin position="1"/>
        <end position="25"/>
    </location>
</feature>
<organism evidence="3 4">
    <name type="scientific">Candidatus Brevundimonas colombiensis</name>
    <dbReference type="NCBI Taxonomy" id="3121376"/>
    <lineage>
        <taxon>Bacteria</taxon>
        <taxon>Pseudomonadati</taxon>
        <taxon>Pseudomonadota</taxon>
        <taxon>Alphaproteobacteria</taxon>
        <taxon>Caulobacterales</taxon>
        <taxon>Caulobacteraceae</taxon>
        <taxon>Brevundimonas</taxon>
    </lineage>
</organism>
<feature type="chain" id="PRO_5042481970" description="50S ribosomal protein L7/L12 domain protein" evidence="2">
    <location>
        <begin position="26"/>
        <end position="102"/>
    </location>
</feature>
<feature type="region of interest" description="Disordered" evidence="1">
    <location>
        <begin position="64"/>
        <end position="102"/>
    </location>
</feature>
<reference evidence="3" key="1">
    <citation type="submission" date="2023-03" db="EMBL/GenBank/DDBJ databases">
        <title>Andean soil-derived lignocellulolytic bacterial consortium as a source of novel taxa and putative plastic-active enzymes.</title>
        <authorList>
            <person name="Diaz-Garcia L."/>
            <person name="Chuvochina M."/>
            <person name="Feuerriegel G."/>
            <person name="Bunk B."/>
            <person name="Sproer C."/>
            <person name="Streit W.R."/>
            <person name="Rodriguez L.M."/>
            <person name="Overmann J."/>
            <person name="Jimenez D.J."/>
        </authorList>
    </citation>
    <scope>NUCLEOTIDE SEQUENCE</scope>
    <source>
        <strain evidence="3">MAG 833</strain>
    </source>
</reference>
<dbReference type="Proteomes" id="UP001213664">
    <property type="component" value="Chromosome"/>
</dbReference>
<evidence type="ECO:0000256" key="2">
    <source>
        <dbReference type="SAM" id="SignalP"/>
    </source>
</evidence>
<evidence type="ECO:0008006" key="5">
    <source>
        <dbReference type="Google" id="ProtNLM"/>
    </source>
</evidence>
<accession>A0AAJ6BMT6</accession>
<dbReference type="AlphaFoldDB" id="A0AAJ6BMT6"/>
<keyword evidence="2" id="KW-0732">Signal</keyword>
<evidence type="ECO:0000256" key="1">
    <source>
        <dbReference type="SAM" id="MobiDB-lite"/>
    </source>
</evidence>